<comment type="subcellular location">
    <subcellularLocation>
        <location evidence="1">Nucleus</location>
    </subcellularLocation>
</comment>
<dbReference type="Proteomes" id="UP000030755">
    <property type="component" value="Unassembled WGS sequence"/>
</dbReference>
<dbReference type="HOGENOM" id="CLU_003753_1_0_1"/>
<dbReference type="Proteomes" id="UP000281549">
    <property type="component" value="Unassembled WGS sequence"/>
</dbReference>
<dbReference type="OrthoDB" id="2192888at2759"/>
<reference evidence="7 9" key="1">
    <citation type="journal article" date="2013" name="Curr. Biol.">
        <title>Shared signatures of parasitism and phylogenomics unite Cryptomycota and microsporidia.</title>
        <authorList>
            <person name="James T.Y."/>
            <person name="Pelin A."/>
            <person name="Bonen L."/>
            <person name="Ahrendt S."/>
            <person name="Sain D."/>
            <person name="Corradi N."/>
            <person name="Stajich J.E."/>
        </authorList>
    </citation>
    <scope>NUCLEOTIDE SEQUENCE [LARGE SCALE GENOMIC DNA]</scope>
    <source>
        <strain evidence="7">CSF55</strain>
        <strain evidence="7">CSF55</strain>
    </source>
</reference>
<protein>
    <submittedName>
        <fullName evidence="8">NUC173-domain-containing protein</fullName>
    </submittedName>
    <submittedName>
        <fullName evidence="7">Putative NUC173 domain-containing protein</fullName>
    </submittedName>
</protein>
<feature type="region of interest" description="Disordered" evidence="4">
    <location>
        <begin position="869"/>
        <end position="891"/>
    </location>
</feature>
<evidence type="ECO:0000313" key="9">
    <source>
        <dbReference type="Proteomes" id="UP000030755"/>
    </source>
</evidence>
<keyword evidence="9" id="KW-1185">Reference proteome</keyword>
<comment type="similarity">
    <text evidence="2">Belongs to the RRP12 family.</text>
</comment>
<dbReference type="GO" id="GO:0005634">
    <property type="term" value="C:nucleus"/>
    <property type="evidence" value="ECO:0007669"/>
    <property type="project" value="UniProtKB-SubCell"/>
</dbReference>
<feature type="region of interest" description="Disordered" evidence="4">
    <location>
        <begin position="930"/>
        <end position="956"/>
    </location>
</feature>
<dbReference type="PANTHER" id="PTHR48287:SF1">
    <property type="entry name" value="ARM REPEAT SUPERFAMILY PROTEIN"/>
    <property type="match status" value="1"/>
</dbReference>
<dbReference type="Pfam" id="PF25772">
    <property type="entry name" value="HEAT_RRP12_N"/>
    <property type="match status" value="1"/>
</dbReference>
<feature type="compositionally biased region" description="Basic and acidic residues" evidence="4">
    <location>
        <begin position="999"/>
        <end position="1033"/>
    </location>
</feature>
<evidence type="ECO:0000259" key="6">
    <source>
        <dbReference type="Pfam" id="PF25772"/>
    </source>
</evidence>
<dbReference type="EMBL" id="ML004933">
    <property type="protein sequence ID" value="RKP21722.1"/>
    <property type="molecule type" value="Genomic_DNA"/>
</dbReference>
<sequence>MQQVFAKLRNLEISNQKKTSAILSAIEQTIKSKGMEPQPVAYFASIMVLLQQDDAMDDAETAYGAVYLLSLVIPECSNGLIRSKCKELWQLFVKLMDQHNHHTALIKTIMTSVESILRVQESNAWGKNSVASEMFLKMVSMCMETRPKLRKKAVEVVEHVIKNPAPPLTVHPVLPYFYSFVEKIFCGINKANVEQTLHNLCWIGVCVGVFGEREMMGLLDMAFKFNGQVNHASFSLLLYQNVLGVFEKSFYGEEFECKMLQRMLECRPNVSDSVVVPFWLKTVQSFAENCGCFDKAFVPMFESLLNYFETDEIETVKQSGEIVCLMIRRMNNEQFDKIRDFILGNIQSLFTWKYQSAHEVFLFIVDECTRKINREESHCLVSLLELFIQLHDDNGFSFKKTLEDTLKSFVKCMGIELFVRVAPLNLKPGESQPRAWLLSIFKDNLANERLMYFNDNLLPLADDLNKFSIELKKQGKEMDSKVYKTVSIQVWSLFESFCNECCDISESFPVIAKTLGKELNEQIYLRDFIYNGLICLLKQEKCKIELKKFSKNFLPLLFNIAMTENNQTLLECIKHYLSICENELINQYLKIMVKKVVSVENEKEQGMIMDLILTIVPFCDQEGSTILYKVAMNFINKNESFDLIKKKSYRILIGLIDNVSSGAKKFRMNLFLEMAQNLMKEEDLKHFPTILTECMLGVKEVNEKTRQISFQVIVAMGNLIKENKWIPMSEFIKMILAGLGGETPFMISASILSLSRVFYEFHDLVEIEIVKNTLEMIFCLGGAKNKEINRSLLSFIKVCIVSFPKDLIEENLKPILEILENLLKDQKLKVKHLFERLLRYFSFEKLIENLSEEAQKVLINVKKAKERRRKNSSKQKDEIENEIEDSDQDLPEMLNKMNVKNSNFDSLTFEEDEEDPLDFLNDRIISKSKSVPSKKKIQENLETDPNGKLIFESENESDNEGLENLFLKSKTGESFTKNASGKIKFNKKRSMDSDDEDEKSLKKPKSNERSETASKYKASRADGDVKRKNDKFEPYAYIPLNQKAAGKRNATKHQSKLSSIVKKNSKRK</sequence>
<feature type="compositionally biased region" description="Acidic residues" evidence="4">
    <location>
        <begin position="879"/>
        <end position="890"/>
    </location>
</feature>
<organism evidence="7 9">
    <name type="scientific">Rozella allomycis (strain CSF55)</name>
    <dbReference type="NCBI Taxonomy" id="988480"/>
    <lineage>
        <taxon>Eukaryota</taxon>
        <taxon>Fungi</taxon>
        <taxon>Fungi incertae sedis</taxon>
        <taxon>Cryptomycota</taxon>
        <taxon>Cryptomycota incertae sedis</taxon>
        <taxon>Rozella</taxon>
    </lineage>
</organism>
<feature type="domain" description="RRP12 HEAT" evidence="5">
    <location>
        <begin position="326"/>
        <end position="561"/>
    </location>
</feature>
<dbReference type="InterPro" id="IPR052087">
    <property type="entry name" value="RRP12"/>
</dbReference>
<evidence type="ECO:0000256" key="4">
    <source>
        <dbReference type="SAM" id="MobiDB-lite"/>
    </source>
</evidence>
<name>A0A075B3R9_ROZAC</name>
<accession>A0A075B3R9</accession>
<dbReference type="EMBL" id="KE560820">
    <property type="protein sequence ID" value="EPZ35543.1"/>
    <property type="molecule type" value="Genomic_DNA"/>
</dbReference>
<gene>
    <name evidence="7" type="ORF">O9G_004757</name>
    <name evidence="8" type="ORF">ROZALSC1DRAFT_26884</name>
</gene>
<reference evidence="10" key="2">
    <citation type="journal article" date="2018" name="Nat. Microbiol.">
        <title>Leveraging single-cell genomics to expand the fungal tree of life.</title>
        <authorList>
            <person name="Ahrendt S.R."/>
            <person name="Quandt C.A."/>
            <person name="Ciobanu D."/>
            <person name="Clum A."/>
            <person name="Salamov A."/>
            <person name="Andreopoulos B."/>
            <person name="Cheng J.F."/>
            <person name="Woyke T."/>
            <person name="Pelin A."/>
            <person name="Henrissat B."/>
            <person name="Reynolds N.K."/>
            <person name="Benny G.L."/>
            <person name="Smith M.E."/>
            <person name="James T.Y."/>
            <person name="Grigoriev I.V."/>
        </authorList>
    </citation>
    <scope>NUCLEOTIDE SEQUENCE [LARGE SCALE GENOMIC DNA]</scope>
    <source>
        <strain evidence="10">CSF55</strain>
    </source>
</reference>
<dbReference type="Pfam" id="PF08161">
    <property type="entry name" value="RRP12_HEAT"/>
    <property type="match status" value="1"/>
</dbReference>
<dbReference type="InterPro" id="IPR011989">
    <property type="entry name" value="ARM-like"/>
</dbReference>
<evidence type="ECO:0000256" key="1">
    <source>
        <dbReference type="ARBA" id="ARBA00004123"/>
    </source>
</evidence>
<dbReference type="InterPro" id="IPR057860">
    <property type="entry name" value="HEAT_RRP12_N"/>
</dbReference>
<evidence type="ECO:0000313" key="7">
    <source>
        <dbReference type="EMBL" id="EPZ35543.1"/>
    </source>
</evidence>
<dbReference type="InterPro" id="IPR016024">
    <property type="entry name" value="ARM-type_fold"/>
</dbReference>
<dbReference type="PANTHER" id="PTHR48287">
    <property type="entry name" value="ARM REPEAT SUPERFAMILY PROTEIN"/>
    <property type="match status" value="1"/>
</dbReference>
<feature type="domain" description="RRP12 N-terminal HEAT" evidence="6">
    <location>
        <begin position="2"/>
        <end position="165"/>
    </location>
</feature>
<feature type="region of interest" description="Disordered" evidence="4">
    <location>
        <begin position="977"/>
        <end position="1068"/>
    </location>
</feature>
<keyword evidence="3" id="KW-0539">Nucleus</keyword>
<proteinExistence type="inferred from homology"/>
<dbReference type="SUPFAM" id="SSF48371">
    <property type="entry name" value="ARM repeat"/>
    <property type="match status" value="1"/>
</dbReference>
<evidence type="ECO:0000256" key="3">
    <source>
        <dbReference type="ARBA" id="ARBA00023242"/>
    </source>
</evidence>
<evidence type="ECO:0000313" key="10">
    <source>
        <dbReference type="Proteomes" id="UP000281549"/>
    </source>
</evidence>
<dbReference type="AlphaFoldDB" id="A0A075B3R9"/>
<feature type="compositionally biased region" description="Basic residues" evidence="4">
    <location>
        <begin position="1045"/>
        <end position="1055"/>
    </location>
</feature>
<evidence type="ECO:0000259" key="5">
    <source>
        <dbReference type="Pfam" id="PF08161"/>
    </source>
</evidence>
<reference evidence="8" key="3">
    <citation type="submission" date="2018-08" db="EMBL/GenBank/DDBJ databases">
        <title>Leveraging single-cell genomics to expand the Fungal Tree of Life.</title>
        <authorList>
            <consortium name="DOE Joint Genome Institute"/>
            <person name="Ahrendt S.R."/>
            <person name="Quandt C.A."/>
            <person name="Ciobanu D."/>
            <person name="Clum A."/>
            <person name="Salamov A."/>
            <person name="Andreopoulos B."/>
            <person name="Cheng J.-F."/>
            <person name="Woyke T."/>
            <person name="Pelin A."/>
            <person name="Henrissat B."/>
            <person name="Reynolds N."/>
            <person name="Benny G.L."/>
            <person name="Smith M.E."/>
            <person name="James T.Y."/>
            <person name="Grigoriev I.V."/>
        </authorList>
    </citation>
    <scope>NUCLEOTIDE SEQUENCE</scope>
    <source>
        <strain evidence="8">CSF55</strain>
    </source>
</reference>
<dbReference type="Gene3D" id="1.25.10.10">
    <property type="entry name" value="Leucine-rich Repeat Variant"/>
    <property type="match status" value="1"/>
</dbReference>
<evidence type="ECO:0000256" key="2">
    <source>
        <dbReference type="ARBA" id="ARBA00007690"/>
    </source>
</evidence>
<dbReference type="STRING" id="988480.A0A075B3R9"/>
<dbReference type="InterPro" id="IPR012978">
    <property type="entry name" value="HEAT_RRP12"/>
</dbReference>
<evidence type="ECO:0000313" key="8">
    <source>
        <dbReference type="EMBL" id="RKP21722.1"/>
    </source>
</evidence>